<dbReference type="RefSeq" id="WP_285736118.1">
    <property type="nucleotide sequence ID" value="NZ_BSSA01000007.1"/>
</dbReference>
<reference evidence="2" key="1">
    <citation type="submission" date="2023-02" db="EMBL/GenBank/DDBJ databases">
        <title>Kitasatospora phosalacinea NBRC 14627.</title>
        <authorList>
            <person name="Ichikawa N."/>
            <person name="Sato H."/>
            <person name="Tonouchi N."/>
        </authorList>
    </citation>
    <scope>NUCLEOTIDE SEQUENCE</scope>
    <source>
        <strain evidence="2">NBRC 14627</strain>
    </source>
</reference>
<dbReference type="Proteomes" id="UP001165041">
    <property type="component" value="Unassembled WGS sequence"/>
</dbReference>
<evidence type="ECO:0000256" key="1">
    <source>
        <dbReference type="SAM" id="MobiDB-lite"/>
    </source>
</evidence>
<evidence type="ECO:0000313" key="2">
    <source>
        <dbReference type="EMBL" id="GLW70281.1"/>
    </source>
</evidence>
<accession>A0A9W6Q878</accession>
<dbReference type="EMBL" id="BSSA01000007">
    <property type="protein sequence ID" value="GLW70281.1"/>
    <property type="molecule type" value="Genomic_DNA"/>
</dbReference>
<name>A0A9W6Q878_9ACTN</name>
<proteinExistence type="predicted"/>
<organism evidence="2 3">
    <name type="scientific">Kitasatospora phosalacinea</name>
    <dbReference type="NCBI Taxonomy" id="2065"/>
    <lineage>
        <taxon>Bacteria</taxon>
        <taxon>Bacillati</taxon>
        <taxon>Actinomycetota</taxon>
        <taxon>Actinomycetes</taxon>
        <taxon>Kitasatosporales</taxon>
        <taxon>Streptomycetaceae</taxon>
        <taxon>Kitasatospora</taxon>
    </lineage>
</organism>
<sequence>MDIVYASLGRKEAAGPAPDGEAAEVLAALWAHARPTDALQHITVRCEPERVDLLLYLLTRPTAAPAPAPAPVPAADLPARAPSEDTAKDPLAVAHDLVTRSHQASPTLRWRYYWRPIPPAAR</sequence>
<comment type="caution">
    <text evidence="2">The sequence shown here is derived from an EMBL/GenBank/DDBJ whole genome shotgun (WGS) entry which is preliminary data.</text>
</comment>
<dbReference type="AlphaFoldDB" id="A0A9W6Q878"/>
<gene>
    <name evidence="2" type="ORF">Kpho02_25800</name>
</gene>
<protein>
    <submittedName>
        <fullName evidence="2">Uncharacterized protein</fullName>
    </submittedName>
</protein>
<feature type="region of interest" description="Disordered" evidence="1">
    <location>
        <begin position="64"/>
        <end position="86"/>
    </location>
</feature>
<evidence type="ECO:0000313" key="3">
    <source>
        <dbReference type="Proteomes" id="UP001165041"/>
    </source>
</evidence>